<dbReference type="EMBL" id="CP073708">
    <property type="protein sequence ID" value="QUO42503.1"/>
    <property type="molecule type" value="Genomic_DNA"/>
</dbReference>
<evidence type="ECO:0000313" key="5">
    <source>
        <dbReference type="EMBL" id="QUO42503.1"/>
    </source>
</evidence>
<dbReference type="GO" id="GO:0008233">
    <property type="term" value="F:peptidase activity"/>
    <property type="evidence" value="ECO:0007669"/>
    <property type="project" value="UniProtKB-KW"/>
</dbReference>
<evidence type="ECO:0000256" key="1">
    <source>
        <dbReference type="SAM" id="SignalP"/>
    </source>
</evidence>
<protein>
    <submittedName>
        <fullName evidence="4">Protease complex subunit PrcB family protein</fullName>
    </submittedName>
</protein>
<evidence type="ECO:0000313" key="4">
    <source>
        <dbReference type="EMBL" id="QQE75477.1"/>
    </source>
</evidence>
<dbReference type="Pfam" id="PF07833">
    <property type="entry name" value="Cu_amine_oxidN1"/>
    <property type="match status" value="1"/>
</dbReference>
<feature type="chain" id="PRO_5032931098" evidence="1">
    <location>
        <begin position="24"/>
        <end position="269"/>
    </location>
</feature>
<proteinExistence type="predicted"/>
<dbReference type="KEGG" id="bcop:JD108_06095"/>
<keyword evidence="4" id="KW-0645">Protease</keyword>
<dbReference type="EMBL" id="CP066308">
    <property type="protein sequence ID" value="QQE75477.1"/>
    <property type="molecule type" value="Genomic_DNA"/>
</dbReference>
<gene>
    <name evidence="4" type="ORF">JD108_06095</name>
    <name evidence="5" type="ORF">KDJ56_05775</name>
</gene>
<dbReference type="AlphaFoldDB" id="A0A7T5EMX4"/>
<accession>A0A7T5EMX4</accession>
<dbReference type="RefSeq" id="WP_198829002.1">
    <property type="nucleotide sequence ID" value="NZ_CP066308.1"/>
</dbReference>
<evidence type="ECO:0000313" key="6">
    <source>
        <dbReference type="Proteomes" id="UP000595847"/>
    </source>
</evidence>
<dbReference type="Proteomes" id="UP000677234">
    <property type="component" value="Chromosome"/>
</dbReference>
<dbReference type="GO" id="GO:0006508">
    <property type="term" value="P:proteolysis"/>
    <property type="evidence" value="ECO:0007669"/>
    <property type="project" value="UniProtKB-KW"/>
</dbReference>
<feature type="signal peptide" evidence="1">
    <location>
        <begin position="1"/>
        <end position="23"/>
    </location>
</feature>
<name>A0A7T5EMX4_9BACL</name>
<dbReference type="Pfam" id="PF14343">
    <property type="entry name" value="PrcB_C"/>
    <property type="match status" value="1"/>
</dbReference>
<organism evidence="4 6">
    <name type="scientific">Brevibacillus composti</name>
    <dbReference type="NCBI Taxonomy" id="2796470"/>
    <lineage>
        <taxon>Bacteria</taxon>
        <taxon>Bacillati</taxon>
        <taxon>Bacillota</taxon>
        <taxon>Bacilli</taxon>
        <taxon>Bacillales</taxon>
        <taxon>Paenibacillaceae</taxon>
        <taxon>Brevibacillus</taxon>
    </lineage>
</organism>
<reference evidence="5" key="2">
    <citation type="submission" date="2021-04" db="EMBL/GenBank/DDBJ databases">
        <title>Brevibacillus composti FJAT-54423, complete genome.</title>
        <authorList>
            <person name="Tang R."/>
        </authorList>
    </citation>
    <scope>NUCLEOTIDE SEQUENCE</scope>
    <source>
        <strain evidence="5">FJAT-54424</strain>
    </source>
</reference>
<feature type="domain" description="Copper amine oxidase-like N-terminal" evidence="2">
    <location>
        <begin position="41"/>
        <end position="148"/>
    </location>
</feature>
<dbReference type="InterPro" id="IPR025748">
    <property type="entry name" value="PrcB_C_dom"/>
</dbReference>
<keyword evidence="7" id="KW-1185">Reference proteome</keyword>
<evidence type="ECO:0000259" key="3">
    <source>
        <dbReference type="Pfam" id="PF14343"/>
    </source>
</evidence>
<dbReference type="InterPro" id="IPR036582">
    <property type="entry name" value="Mao_N_sf"/>
</dbReference>
<dbReference type="SUPFAM" id="SSF55383">
    <property type="entry name" value="Copper amine oxidase, domain N"/>
    <property type="match status" value="1"/>
</dbReference>
<keyword evidence="4" id="KW-0378">Hydrolase</keyword>
<dbReference type="Proteomes" id="UP000595847">
    <property type="component" value="Chromosome"/>
</dbReference>
<feature type="domain" description="PrcB C-terminal" evidence="3">
    <location>
        <begin position="190"/>
        <end position="244"/>
    </location>
</feature>
<evidence type="ECO:0000313" key="7">
    <source>
        <dbReference type="Proteomes" id="UP000677234"/>
    </source>
</evidence>
<evidence type="ECO:0000259" key="2">
    <source>
        <dbReference type="Pfam" id="PF07833"/>
    </source>
</evidence>
<reference evidence="4 6" key="1">
    <citation type="submission" date="2020-12" db="EMBL/GenBank/DDBJ databases">
        <title>strain FJAT-54423T represents a novel species of the genus Brevibacillus.</title>
        <authorList>
            <person name="Tang R."/>
        </authorList>
    </citation>
    <scope>NUCLEOTIDE SEQUENCE [LARGE SCALE GENOMIC DNA]</scope>
    <source>
        <strain evidence="4 6">FJAT-54423</strain>
    </source>
</reference>
<dbReference type="InterPro" id="IPR012854">
    <property type="entry name" value="Cu_amine_oxidase-like_N"/>
</dbReference>
<sequence length="269" mass="29465">MRGKKAIACLLGLQLVAALPVTAAVSGQAKVPANPPTVQVTVNGHVTQLQKPSIIIGGSTYMAIEDLTHLLHAKWQAKGQSGVEVTLRTGVILSFQLNTKRAAVGDKWTEIGAGAISHNKQVYLPLRWVIEQAGHELKWNSQTRTVEIVAPEGYDQFKQVDFASLTQEEKDFVQKAKGRAGVHQLGDLYVIARGQSPNPGYGIEVVGTEWSWEQLKVYVRLTKPEPGRMYAQVISYPYVLVKVKLPPYTTLVVLDADTQQPLFEGAEGI</sequence>
<keyword evidence="1" id="KW-0732">Signal</keyword>